<reference evidence="1" key="1">
    <citation type="journal article" date="2020" name="Mol. Plant Microbe Interact.">
        <title>Genome Sequence of the Biocontrol Agent Coniothyrium minitans strain Conio (IMI 134523).</title>
        <authorList>
            <person name="Patel D."/>
            <person name="Shittu T.A."/>
            <person name="Baroncelli R."/>
            <person name="Muthumeenakshi S."/>
            <person name="Osborne T.H."/>
            <person name="Janganan T.K."/>
            <person name="Sreenivasaprasad S."/>
        </authorList>
    </citation>
    <scope>NUCLEOTIDE SEQUENCE</scope>
    <source>
        <strain evidence="1">Conio</strain>
    </source>
</reference>
<dbReference type="EMBL" id="WJXW01000007">
    <property type="protein sequence ID" value="KAF9734308.1"/>
    <property type="molecule type" value="Genomic_DNA"/>
</dbReference>
<dbReference type="Proteomes" id="UP000756921">
    <property type="component" value="Unassembled WGS sequence"/>
</dbReference>
<evidence type="ECO:0000313" key="1">
    <source>
        <dbReference type="EMBL" id="KAF9734308.1"/>
    </source>
</evidence>
<protein>
    <submittedName>
        <fullName evidence="1">Uncharacterized protein</fullName>
    </submittedName>
</protein>
<proteinExistence type="predicted"/>
<gene>
    <name evidence="1" type="ORF">PMIN01_07211</name>
</gene>
<comment type="caution">
    <text evidence="1">The sequence shown here is derived from an EMBL/GenBank/DDBJ whole genome shotgun (WGS) entry which is preliminary data.</text>
</comment>
<dbReference type="AlphaFoldDB" id="A0A9P6GFU9"/>
<organism evidence="1 2">
    <name type="scientific">Paraphaeosphaeria minitans</name>
    <dbReference type="NCBI Taxonomy" id="565426"/>
    <lineage>
        <taxon>Eukaryota</taxon>
        <taxon>Fungi</taxon>
        <taxon>Dikarya</taxon>
        <taxon>Ascomycota</taxon>
        <taxon>Pezizomycotina</taxon>
        <taxon>Dothideomycetes</taxon>
        <taxon>Pleosporomycetidae</taxon>
        <taxon>Pleosporales</taxon>
        <taxon>Massarineae</taxon>
        <taxon>Didymosphaeriaceae</taxon>
        <taxon>Paraphaeosphaeria</taxon>
    </lineage>
</organism>
<sequence>MCSHRPSPTVLMSIVRKTSITVTHADMASPVPLVWDVRYTVKSPGTQTPEWHPTAWRRTPLQRLKFLQSGKQETDAKGNAAKALSREVDDWLYLIRETDNVGRAAKLYFTDKGGFRGFRLQAAKRGEQWEATVWPGHEDLGWPHGKVARARKLETCLKALQVMIRDKWSAGTGSRGEVAAMNKLMGAYG</sequence>
<evidence type="ECO:0000313" key="2">
    <source>
        <dbReference type="Proteomes" id="UP000756921"/>
    </source>
</evidence>
<accession>A0A9P6GFU9</accession>
<keyword evidence="2" id="KW-1185">Reference proteome</keyword>
<name>A0A9P6GFU9_9PLEO</name>
<dbReference type="OrthoDB" id="10317627at2759"/>